<evidence type="ECO:0000256" key="7">
    <source>
        <dbReference type="ARBA" id="ARBA00023143"/>
    </source>
</evidence>
<organism evidence="9">
    <name type="scientific">hydrothermal vent metagenome</name>
    <dbReference type="NCBI Taxonomy" id="652676"/>
    <lineage>
        <taxon>unclassified sequences</taxon>
        <taxon>metagenomes</taxon>
        <taxon>ecological metagenomes</taxon>
    </lineage>
</organism>
<dbReference type="GO" id="GO:0044780">
    <property type="term" value="P:bacterial-type flagellum assembly"/>
    <property type="evidence" value="ECO:0007669"/>
    <property type="project" value="InterPro"/>
</dbReference>
<keyword evidence="6 8" id="KW-0472">Membrane</keyword>
<dbReference type="Pfam" id="PF01311">
    <property type="entry name" value="Bac_export_1"/>
    <property type="match status" value="1"/>
</dbReference>
<keyword evidence="9" id="KW-0966">Cell projection</keyword>
<keyword evidence="5 8" id="KW-1133">Transmembrane helix</keyword>
<evidence type="ECO:0000256" key="1">
    <source>
        <dbReference type="ARBA" id="ARBA00004117"/>
    </source>
</evidence>
<dbReference type="GO" id="GO:0006605">
    <property type="term" value="P:protein targeting"/>
    <property type="evidence" value="ECO:0007669"/>
    <property type="project" value="InterPro"/>
</dbReference>
<evidence type="ECO:0000256" key="8">
    <source>
        <dbReference type="SAM" id="Phobius"/>
    </source>
</evidence>
<dbReference type="GO" id="GO:0005886">
    <property type="term" value="C:plasma membrane"/>
    <property type="evidence" value="ECO:0007669"/>
    <property type="project" value="UniProtKB-SubCell"/>
</dbReference>
<gene>
    <name evidence="9" type="ORF">MNBD_GAMMA15-1030</name>
</gene>
<accession>A0A3B0Z8I4</accession>
<dbReference type="PANTHER" id="PTHR30065">
    <property type="entry name" value="FLAGELLAR BIOSYNTHETIC PROTEIN FLIR"/>
    <property type="match status" value="1"/>
</dbReference>
<dbReference type="GO" id="GO:0009425">
    <property type="term" value="C:bacterial-type flagellum basal body"/>
    <property type="evidence" value="ECO:0007669"/>
    <property type="project" value="UniProtKB-SubCell"/>
</dbReference>
<evidence type="ECO:0000256" key="4">
    <source>
        <dbReference type="ARBA" id="ARBA00022692"/>
    </source>
</evidence>
<feature type="transmembrane region" description="Helical" evidence="8">
    <location>
        <begin position="15"/>
        <end position="34"/>
    </location>
</feature>
<proteinExistence type="predicted"/>
<evidence type="ECO:0000256" key="6">
    <source>
        <dbReference type="ARBA" id="ARBA00023136"/>
    </source>
</evidence>
<sequence length="259" mass="27686">MLFTSADIFTWIGTLFWPFVRIGAMLAIAPIFGARMVPVRARLMLALLLTWLVIPSLPQVPAVDPLSAVSVLITIQQMLIGLVIGFSLQLVFATFVIAGQTIAMGMGLGFAQMVDPQNGVSVPVIGQYYVVIATLLFLSLNGHLALIHALVDSFHSLPIGIDSLTREEFRNVAGWGSRMFADAIMVALPAVASILLVNLSFGVVSRSAPQLNVFGVGFPVTLTLGFIVLMFAIANLLPQMEHLLEGAFRAAISLGPGGR</sequence>
<keyword evidence="7" id="KW-0975">Bacterial flagellum</keyword>
<protein>
    <submittedName>
        <fullName evidence="9">Flagellar biosynthesis protein FliR</fullName>
    </submittedName>
</protein>
<evidence type="ECO:0000256" key="3">
    <source>
        <dbReference type="ARBA" id="ARBA00022475"/>
    </source>
</evidence>
<feature type="transmembrane region" description="Helical" evidence="8">
    <location>
        <begin position="41"/>
        <end position="60"/>
    </location>
</feature>
<dbReference type="AlphaFoldDB" id="A0A3B0Z8I4"/>
<dbReference type="InterPro" id="IPR002010">
    <property type="entry name" value="T3SS_IM_R"/>
</dbReference>
<dbReference type="NCBIfam" id="TIGR01400">
    <property type="entry name" value="fliR"/>
    <property type="match status" value="1"/>
</dbReference>
<comment type="subcellular location">
    <subcellularLocation>
        <location evidence="1">Bacterial flagellum basal body</location>
    </subcellularLocation>
    <subcellularLocation>
        <location evidence="2">Cell membrane</location>
        <topology evidence="2">Multi-pass membrane protein</topology>
    </subcellularLocation>
</comment>
<feature type="transmembrane region" description="Helical" evidence="8">
    <location>
        <begin position="179"/>
        <end position="201"/>
    </location>
</feature>
<evidence type="ECO:0000256" key="2">
    <source>
        <dbReference type="ARBA" id="ARBA00004651"/>
    </source>
</evidence>
<dbReference type="PANTHER" id="PTHR30065:SF8">
    <property type="entry name" value="FLAGELLAR BIOSYNTHETIC PROTEIN FLIR"/>
    <property type="match status" value="1"/>
</dbReference>
<reference evidence="9" key="1">
    <citation type="submission" date="2018-06" db="EMBL/GenBank/DDBJ databases">
        <authorList>
            <person name="Zhirakovskaya E."/>
        </authorList>
    </citation>
    <scope>NUCLEOTIDE SEQUENCE</scope>
</reference>
<dbReference type="PRINTS" id="PR00953">
    <property type="entry name" value="TYPE3IMRPROT"/>
</dbReference>
<feature type="transmembrane region" description="Helical" evidence="8">
    <location>
        <begin position="126"/>
        <end position="151"/>
    </location>
</feature>
<evidence type="ECO:0000256" key="5">
    <source>
        <dbReference type="ARBA" id="ARBA00022989"/>
    </source>
</evidence>
<keyword evidence="9" id="KW-0282">Flagellum</keyword>
<name>A0A3B0Z8I4_9ZZZZ</name>
<dbReference type="EMBL" id="UOFN01000073">
    <property type="protein sequence ID" value="VAW77006.1"/>
    <property type="molecule type" value="Genomic_DNA"/>
</dbReference>
<keyword evidence="9" id="KW-0969">Cilium</keyword>
<keyword evidence="3" id="KW-1003">Cell membrane</keyword>
<evidence type="ECO:0000313" key="9">
    <source>
        <dbReference type="EMBL" id="VAW77006.1"/>
    </source>
</evidence>
<keyword evidence="4 8" id="KW-0812">Transmembrane</keyword>
<dbReference type="InterPro" id="IPR006303">
    <property type="entry name" value="FliR"/>
</dbReference>
<feature type="transmembrane region" description="Helical" evidence="8">
    <location>
        <begin position="213"/>
        <end position="237"/>
    </location>
</feature>